<gene>
    <name evidence="2" type="ORF">IV203_033063</name>
</gene>
<protein>
    <submittedName>
        <fullName evidence="2">Uncharacterized protein</fullName>
    </submittedName>
</protein>
<feature type="region of interest" description="Disordered" evidence="1">
    <location>
        <begin position="1"/>
        <end position="113"/>
    </location>
</feature>
<feature type="compositionally biased region" description="Basic residues" evidence="1">
    <location>
        <begin position="57"/>
        <end position="67"/>
    </location>
</feature>
<dbReference type="Proteomes" id="UP000693970">
    <property type="component" value="Unassembled WGS sequence"/>
</dbReference>
<comment type="caution">
    <text evidence="2">The sequence shown here is derived from an EMBL/GenBank/DDBJ whole genome shotgun (WGS) entry which is preliminary data.</text>
</comment>
<evidence type="ECO:0000313" key="3">
    <source>
        <dbReference type="Proteomes" id="UP000693970"/>
    </source>
</evidence>
<proteinExistence type="predicted"/>
<reference evidence="2" key="2">
    <citation type="submission" date="2021-04" db="EMBL/GenBank/DDBJ databases">
        <authorList>
            <person name="Podell S."/>
        </authorList>
    </citation>
    <scope>NUCLEOTIDE SEQUENCE</scope>
    <source>
        <strain evidence="2">Hildebrandi</strain>
    </source>
</reference>
<feature type="compositionally biased region" description="Basic and acidic residues" evidence="1">
    <location>
        <begin position="1"/>
        <end position="28"/>
    </location>
</feature>
<feature type="compositionally biased region" description="Low complexity" evidence="1">
    <location>
        <begin position="41"/>
        <end position="56"/>
    </location>
</feature>
<reference evidence="2" key="1">
    <citation type="journal article" date="2021" name="Sci. Rep.">
        <title>Diploid genomic architecture of Nitzschia inconspicua, an elite biomass production diatom.</title>
        <authorList>
            <person name="Oliver A."/>
            <person name="Podell S."/>
            <person name="Pinowska A."/>
            <person name="Traller J.C."/>
            <person name="Smith S.R."/>
            <person name="McClure R."/>
            <person name="Beliaev A."/>
            <person name="Bohutskyi P."/>
            <person name="Hill E.A."/>
            <person name="Rabines A."/>
            <person name="Zheng H."/>
            <person name="Allen L.Z."/>
            <person name="Kuo A."/>
            <person name="Grigoriev I.V."/>
            <person name="Allen A.E."/>
            <person name="Hazlebeck D."/>
            <person name="Allen E.E."/>
        </authorList>
    </citation>
    <scope>NUCLEOTIDE SEQUENCE</scope>
    <source>
        <strain evidence="2">Hildebrandi</strain>
    </source>
</reference>
<accession>A0A9K3KKS4</accession>
<sequence length="190" mass="21337">MARAEVIRYFREQERQASLRQRDHDAHPRRFKTKKRPPTESAKPTSSKSSHGSKSYKQSHQRKRHKGHVADDAPCPVHPGSGHTWNDCQANHFGKHHKKGSTTTKPTKSNDDKPADGYVAEVVSDSNNIHSYGAGMQANGCFVVEKLVELDMYLTSDYVDSVYQDSMLNCVDIDEAFSKAAEASTISRYI</sequence>
<organism evidence="2 3">
    <name type="scientific">Nitzschia inconspicua</name>
    <dbReference type="NCBI Taxonomy" id="303405"/>
    <lineage>
        <taxon>Eukaryota</taxon>
        <taxon>Sar</taxon>
        <taxon>Stramenopiles</taxon>
        <taxon>Ochrophyta</taxon>
        <taxon>Bacillariophyta</taxon>
        <taxon>Bacillariophyceae</taxon>
        <taxon>Bacillariophycidae</taxon>
        <taxon>Bacillariales</taxon>
        <taxon>Bacillariaceae</taxon>
        <taxon>Nitzschia</taxon>
    </lineage>
</organism>
<evidence type="ECO:0000313" key="2">
    <source>
        <dbReference type="EMBL" id="KAG7345532.1"/>
    </source>
</evidence>
<keyword evidence="3" id="KW-1185">Reference proteome</keyword>
<evidence type="ECO:0000256" key="1">
    <source>
        <dbReference type="SAM" id="MobiDB-lite"/>
    </source>
</evidence>
<name>A0A9K3KKS4_9STRA</name>
<dbReference type="AlphaFoldDB" id="A0A9K3KKS4"/>
<dbReference type="EMBL" id="JAGRRH010000022">
    <property type="protein sequence ID" value="KAG7345532.1"/>
    <property type="molecule type" value="Genomic_DNA"/>
</dbReference>